<protein>
    <submittedName>
        <fullName evidence="1">11189_t:CDS:1</fullName>
    </submittedName>
</protein>
<organism evidence="1 2">
    <name type="scientific">Racocetra persica</name>
    <dbReference type="NCBI Taxonomy" id="160502"/>
    <lineage>
        <taxon>Eukaryota</taxon>
        <taxon>Fungi</taxon>
        <taxon>Fungi incertae sedis</taxon>
        <taxon>Mucoromycota</taxon>
        <taxon>Glomeromycotina</taxon>
        <taxon>Glomeromycetes</taxon>
        <taxon>Diversisporales</taxon>
        <taxon>Gigasporaceae</taxon>
        <taxon>Racocetra</taxon>
    </lineage>
</organism>
<sequence length="50" mass="5989">ENNKSLQQQLIEYFGTQRIGSTPLPPIIIKNLSRDLRPYQKDAFRYFINY</sequence>
<gene>
    <name evidence="1" type="ORF">RPERSI_LOCUS24934</name>
</gene>
<dbReference type="Proteomes" id="UP000789920">
    <property type="component" value="Unassembled WGS sequence"/>
</dbReference>
<reference evidence="1" key="1">
    <citation type="submission" date="2021-06" db="EMBL/GenBank/DDBJ databases">
        <authorList>
            <person name="Kallberg Y."/>
            <person name="Tangrot J."/>
            <person name="Rosling A."/>
        </authorList>
    </citation>
    <scope>NUCLEOTIDE SEQUENCE</scope>
    <source>
        <strain evidence="1">MA461A</strain>
    </source>
</reference>
<proteinExistence type="predicted"/>
<comment type="caution">
    <text evidence="1">The sequence shown here is derived from an EMBL/GenBank/DDBJ whole genome shotgun (WGS) entry which is preliminary data.</text>
</comment>
<evidence type="ECO:0000313" key="1">
    <source>
        <dbReference type="EMBL" id="CAG8818522.1"/>
    </source>
</evidence>
<name>A0ACA9RYX7_9GLOM</name>
<dbReference type="EMBL" id="CAJVQC010081123">
    <property type="protein sequence ID" value="CAG8818522.1"/>
    <property type="molecule type" value="Genomic_DNA"/>
</dbReference>
<feature type="non-terminal residue" evidence="1">
    <location>
        <position position="1"/>
    </location>
</feature>
<evidence type="ECO:0000313" key="2">
    <source>
        <dbReference type="Proteomes" id="UP000789920"/>
    </source>
</evidence>
<accession>A0ACA9RYX7</accession>
<keyword evidence="2" id="KW-1185">Reference proteome</keyword>